<dbReference type="InterPro" id="IPR032675">
    <property type="entry name" value="LRR_dom_sf"/>
</dbReference>
<accession>A0A2H5QL28</accession>
<dbReference type="AlphaFoldDB" id="A0A2H5QL28"/>
<evidence type="ECO:0000313" key="4">
    <source>
        <dbReference type="EMBL" id="GAY65332.1"/>
    </source>
</evidence>
<name>A0A2H5QL28_CITUN</name>
<dbReference type="InterPro" id="IPR013210">
    <property type="entry name" value="LRR_N_plant-typ"/>
</dbReference>
<evidence type="ECO:0000256" key="2">
    <source>
        <dbReference type="ARBA" id="ARBA00022737"/>
    </source>
</evidence>
<evidence type="ECO:0000259" key="3">
    <source>
        <dbReference type="Pfam" id="PF08263"/>
    </source>
</evidence>
<dbReference type="EMBL" id="BDQV01000470">
    <property type="protein sequence ID" value="GAY65332.1"/>
    <property type="molecule type" value="Genomic_DNA"/>
</dbReference>
<comment type="caution">
    <text evidence="4">The sequence shown here is derived from an EMBL/GenBank/DDBJ whole genome shotgun (WGS) entry which is preliminary data.</text>
</comment>
<organism evidence="4 5">
    <name type="scientific">Citrus unshiu</name>
    <name type="common">Satsuma mandarin</name>
    <name type="synonym">Citrus nobilis var. unshiu</name>
    <dbReference type="NCBI Taxonomy" id="55188"/>
    <lineage>
        <taxon>Eukaryota</taxon>
        <taxon>Viridiplantae</taxon>
        <taxon>Streptophyta</taxon>
        <taxon>Embryophyta</taxon>
        <taxon>Tracheophyta</taxon>
        <taxon>Spermatophyta</taxon>
        <taxon>Magnoliopsida</taxon>
        <taxon>eudicotyledons</taxon>
        <taxon>Gunneridae</taxon>
        <taxon>Pentapetalae</taxon>
        <taxon>rosids</taxon>
        <taxon>malvids</taxon>
        <taxon>Sapindales</taxon>
        <taxon>Rutaceae</taxon>
        <taxon>Aurantioideae</taxon>
        <taxon>Citrus</taxon>
    </lineage>
</organism>
<keyword evidence="2" id="KW-0677">Repeat</keyword>
<dbReference type="Pfam" id="PF08263">
    <property type="entry name" value="LRRNT_2"/>
    <property type="match status" value="1"/>
</dbReference>
<evidence type="ECO:0000256" key="1">
    <source>
        <dbReference type="ARBA" id="ARBA00022614"/>
    </source>
</evidence>
<dbReference type="Proteomes" id="UP000236630">
    <property type="component" value="Unassembled WGS sequence"/>
</dbReference>
<sequence>MANRWPAATPSTMTNGDDEGVVLSTATFGFHGFDEFGGKMKRSIDGILILAKQFFVLEELPDCWMNLQHLSGPEVSEREALLRFKQDLKDPANRLALWSDGNCCTWAGVVCNES</sequence>
<keyword evidence="1" id="KW-0433">Leucine-rich repeat</keyword>
<reference evidence="4 5" key="1">
    <citation type="journal article" date="2017" name="Front. Genet.">
        <title>Draft sequencing of the heterozygous diploid genome of Satsuma (Citrus unshiu Marc.) using a hybrid assembly approach.</title>
        <authorList>
            <person name="Shimizu T."/>
            <person name="Tanizawa Y."/>
            <person name="Mochizuki T."/>
            <person name="Nagasaki H."/>
            <person name="Yoshioka T."/>
            <person name="Toyoda A."/>
            <person name="Fujiyama A."/>
            <person name="Kaminuma E."/>
            <person name="Nakamura Y."/>
        </authorList>
    </citation>
    <scope>NUCLEOTIDE SEQUENCE [LARGE SCALE GENOMIC DNA]</scope>
    <source>
        <strain evidence="5">cv. Miyagawa wase</strain>
    </source>
</reference>
<proteinExistence type="predicted"/>
<keyword evidence="5" id="KW-1185">Reference proteome</keyword>
<evidence type="ECO:0000313" key="5">
    <source>
        <dbReference type="Proteomes" id="UP000236630"/>
    </source>
</evidence>
<protein>
    <recommendedName>
        <fullName evidence="3">Leucine-rich repeat-containing N-terminal plant-type domain-containing protein</fullName>
    </recommendedName>
</protein>
<dbReference type="Gene3D" id="3.80.10.10">
    <property type="entry name" value="Ribonuclease Inhibitor"/>
    <property type="match status" value="1"/>
</dbReference>
<feature type="domain" description="Leucine-rich repeat-containing N-terminal plant-type" evidence="3">
    <location>
        <begin position="76"/>
        <end position="112"/>
    </location>
</feature>
<gene>
    <name evidence="4" type="ORF">CUMW_240310</name>
</gene>